<gene>
    <name evidence="4" type="ORF">J422_04468</name>
</gene>
<dbReference type="Pfam" id="PF11611">
    <property type="entry name" value="DUF4352"/>
    <property type="match status" value="1"/>
</dbReference>
<dbReference type="PATRIC" id="fig|1069083.5.peg.876"/>
<evidence type="ECO:0000256" key="1">
    <source>
        <dbReference type="ARBA" id="ARBA00022729"/>
    </source>
</evidence>
<evidence type="ECO:0000259" key="3">
    <source>
        <dbReference type="Pfam" id="PF11611"/>
    </source>
</evidence>
<keyword evidence="2" id="KW-1133">Transmembrane helix</keyword>
<keyword evidence="2" id="KW-0812">Transmembrane</keyword>
<dbReference type="EMBL" id="APMM01000028">
    <property type="protein sequence ID" value="ENN96093.1"/>
    <property type="molecule type" value="Genomic_DNA"/>
</dbReference>
<evidence type="ECO:0000313" key="5">
    <source>
        <dbReference type="Proteomes" id="UP000053695"/>
    </source>
</evidence>
<dbReference type="InterPro" id="IPR029050">
    <property type="entry name" value="Immunoprotect_excell_Ig-like"/>
</dbReference>
<dbReference type="Proteomes" id="UP000053695">
    <property type="component" value="Unassembled WGS sequence"/>
</dbReference>
<keyword evidence="5" id="KW-1185">Reference proteome</keyword>
<dbReference type="AlphaFoldDB" id="N6V1F5"/>
<proteinExistence type="predicted"/>
<keyword evidence="1" id="KW-0732">Signal</keyword>
<dbReference type="STRING" id="1069083.GCA_000371805_00630"/>
<dbReference type="OrthoDB" id="65533at2157"/>
<protein>
    <recommendedName>
        <fullName evidence="3">DUF4352 domain-containing protein</fullName>
    </recommendedName>
</protein>
<dbReference type="Gene3D" id="2.60.40.1240">
    <property type="match status" value="1"/>
</dbReference>
<organism evidence="4 5">
    <name type="scientific">Methanocaldococcus villosus KIN24-T80</name>
    <dbReference type="NCBI Taxonomy" id="1069083"/>
    <lineage>
        <taxon>Archaea</taxon>
        <taxon>Methanobacteriati</taxon>
        <taxon>Methanobacteriota</taxon>
        <taxon>Methanomada group</taxon>
        <taxon>Methanococci</taxon>
        <taxon>Methanococcales</taxon>
        <taxon>Methanocaldococcaceae</taxon>
        <taxon>Methanocaldococcus</taxon>
    </lineage>
</organism>
<dbReference type="InterPro" id="IPR029051">
    <property type="entry name" value="DUF4352"/>
</dbReference>
<feature type="domain" description="DUF4352" evidence="3">
    <location>
        <begin position="49"/>
        <end position="164"/>
    </location>
</feature>
<keyword evidence="2" id="KW-0472">Membrane</keyword>
<reference evidence="4 5" key="1">
    <citation type="journal article" date="2013" name="Genome Announc.">
        <title>Draft Genome Sequence of a Highly Flagellated, Fast-Swimming Archaeon, Methanocaldococcus villosus Strain KIN24-T80 (DSM 22612).</title>
        <authorList>
            <person name="Thennarasu S."/>
            <person name="Polireddy D."/>
            <person name="Antony A."/>
            <person name="Yada M.R."/>
            <person name="Algarawi S."/>
            <person name="Sivakumar N."/>
        </authorList>
    </citation>
    <scope>NUCLEOTIDE SEQUENCE [LARGE SCALE GENOMIC DNA]</scope>
    <source>
        <strain evidence="4 5">KIN24-T80</strain>
    </source>
</reference>
<sequence>MDIKTLIFSILILIIVMFSGMQILDFVKKSFYDGEFSINNSKEVIVKLKIGEFANNSKVNITVEDVMIVDTLKGNMGYRKIKNNETFVIVKIKAKNLQDKKPYQISNMDFTLLDENGKSYDAEMNVLDIKNALVIEAIPPKKSYEGYIIYKVPKDIKVIKIEYDFKNLNNLFDNYKAIWEVNVSDIPHLKYLSLS</sequence>
<evidence type="ECO:0000256" key="2">
    <source>
        <dbReference type="SAM" id="Phobius"/>
    </source>
</evidence>
<feature type="transmembrane region" description="Helical" evidence="2">
    <location>
        <begin position="6"/>
        <end position="27"/>
    </location>
</feature>
<accession>N6V1F5</accession>
<evidence type="ECO:0000313" key="4">
    <source>
        <dbReference type="EMBL" id="ENN96093.1"/>
    </source>
</evidence>
<dbReference type="RefSeq" id="WP_004591819.1">
    <property type="nucleotide sequence ID" value="NZ_APMM01000028.1"/>
</dbReference>
<name>N6V1F5_9EURY</name>
<comment type="caution">
    <text evidence="4">The sequence shown here is derived from an EMBL/GenBank/DDBJ whole genome shotgun (WGS) entry which is preliminary data.</text>
</comment>